<dbReference type="Pfam" id="PF02517">
    <property type="entry name" value="Rce1-like"/>
    <property type="match status" value="1"/>
</dbReference>
<organism evidence="4 5">
    <name type="scientific">Liquorilactobacillus cacaonum DSM 21116</name>
    <dbReference type="NCBI Taxonomy" id="1423729"/>
    <lineage>
        <taxon>Bacteria</taxon>
        <taxon>Bacillati</taxon>
        <taxon>Bacillota</taxon>
        <taxon>Bacilli</taxon>
        <taxon>Lactobacillales</taxon>
        <taxon>Lactobacillaceae</taxon>
        <taxon>Liquorilactobacillus</taxon>
    </lineage>
</organism>
<dbReference type="Proteomes" id="UP000051131">
    <property type="component" value="Unassembled WGS sequence"/>
</dbReference>
<keyword evidence="5" id="KW-1185">Reference proteome</keyword>
<feature type="transmembrane region" description="Helical" evidence="2">
    <location>
        <begin position="249"/>
        <end position="269"/>
    </location>
</feature>
<keyword evidence="4" id="KW-0645">Protease</keyword>
<dbReference type="InterPro" id="IPR003675">
    <property type="entry name" value="Rce1/LyrA-like_dom"/>
</dbReference>
<feature type="transmembrane region" description="Helical" evidence="2">
    <location>
        <begin position="62"/>
        <end position="79"/>
    </location>
</feature>
<dbReference type="PANTHER" id="PTHR43592">
    <property type="entry name" value="CAAX AMINO TERMINAL PROTEASE"/>
    <property type="match status" value="1"/>
</dbReference>
<dbReference type="PATRIC" id="fig|1423729.3.peg.1620"/>
<dbReference type="RefSeq" id="WP_057828258.1">
    <property type="nucleotide sequence ID" value="NZ_AYZE01000005.1"/>
</dbReference>
<dbReference type="GO" id="GO:0004175">
    <property type="term" value="F:endopeptidase activity"/>
    <property type="evidence" value="ECO:0007669"/>
    <property type="project" value="UniProtKB-ARBA"/>
</dbReference>
<keyword evidence="2" id="KW-1133">Transmembrane helix</keyword>
<feature type="domain" description="CAAX prenyl protease 2/Lysostaphin resistance protein A-like" evidence="3">
    <location>
        <begin position="144"/>
        <end position="230"/>
    </location>
</feature>
<evidence type="ECO:0000313" key="5">
    <source>
        <dbReference type="Proteomes" id="UP000051131"/>
    </source>
</evidence>
<dbReference type="STRING" id="1423729.FC80_GL001597"/>
<evidence type="ECO:0000259" key="3">
    <source>
        <dbReference type="Pfam" id="PF02517"/>
    </source>
</evidence>
<reference evidence="4 5" key="1">
    <citation type="journal article" date="2015" name="Genome Announc.">
        <title>Expanding the biotechnology potential of lactobacilli through comparative genomics of 213 strains and associated genera.</title>
        <authorList>
            <person name="Sun Z."/>
            <person name="Harris H.M."/>
            <person name="McCann A."/>
            <person name="Guo C."/>
            <person name="Argimon S."/>
            <person name="Zhang W."/>
            <person name="Yang X."/>
            <person name="Jeffery I.B."/>
            <person name="Cooney J.C."/>
            <person name="Kagawa T.F."/>
            <person name="Liu W."/>
            <person name="Song Y."/>
            <person name="Salvetti E."/>
            <person name="Wrobel A."/>
            <person name="Rasinkangas P."/>
            <person name="Parkhill J."/>
            <person name="Rea M.C."/>
            <person name="O'Sullivan O."/>
            <person name="Ritari J."/>
            <person name="Douillard F.P."/>
            <person name="Paul Ross R."/>
            <person name="Yang R."/>
            <person name="Briner A.E."/>
            <person name="Felis G.E."/>
            <person name="de Vos W.M."/>
            <person name="Barrangou R."/>
            <person name="Klaenhammer T.R."/>
            <person name="Caufield P.W."/>
            <person name="Cui Y."/>
            <person name="Zhang H."/>
            <person name="O'Toole P.W."/>
        </authorList>
    </citation>
    <scope>NUCLEOTIDE SEQUENCE [LARGE SCALE GENOMIC DNA]</scope>
    <source>
        <strain evidence="4 5">DSM 21116</strain>
    </source>
</reference>
<keyword evidence="2" id="KW-0472">Membrane</keyword>
<sequence>MGLGESQMLDTTLKKDTSLAVLITVIYFIVFQISTLVSSVVIVFCGNKNEVAKNYFLNNSGIPYFWGIGLGMLVILVGTKYKSDFRVNTEPLKKMTYKIFFSLVVVVMATQIILGIYSLIFEKLVNMIGFSAISQVKEATGSSKTLSMLLYASFLGPIAEELVFRGFLLNNLKKHGQGFAIFVSAYMFGLYHSNFIQTPFAFIVGLLFGYVALTYGIKWSIGLHIFNNFVLGDFLSYVLRGLGSRQINLISDLLVIFGGLTGFVILWVNRKKIYIWYQNNALKKSDYKMFFTRKIVIIVTVIIFIIACLGLDKL</sequence>
<feature type="transmembrane region" description="Helical" evidence="2">
    <location>
        <begin position="99"/>
        <end position="120"/>
    </location>
</feature>
<dbReference type="EMBL" id="AYZE01000005">
    <property type="protein sequence ID" value="KRM92659.1"/>
    <property type="molecule type" value="Genomic_DNA"/>
</dbReference>
<comment type="similarity">
    <text evidence="1">Belongs to the UPF0177 family.</text>
</comment>
<evidence type="ECO:0000256" key="2">
    <source>
        <dbReference type="SAM" id="Phobius"/>
    </source>
</evidence>
<dbReference type="AlphaFoldDB" id="A0A0R2CZ60"/>
<gene>
    <name evidence="4" type="ORF">FC80_GL001597</name>
</gene>
<dbReference type="GO" id="GO:0006508">
    <property type="term" value="P:proteolysis"/>
    <property type="evidence" value="ECO:0007669"/>
    <property type="project" value="UniProtKB-KW"/>
</dbReference>
<feature type="transmembrane region" description="Helical" evidence="2">
    <location>
        <begin position="146"/>
        <end position="164"/>
    </location>
</feature>
<feature type="transmembrane region" description="Helical" evidence="2">
    <location>
        <begin position="20"/>
        <end position="42"/>
    </location>
</feature>
<dbReference type="OrthoDB" id="8607342at2"/>
<evidence type="ECO:0000256" key="1">
    <source>
        <dbReference type="ARBA" id="ARBA00009067"/>
    </source>
</evidence>
<evidence type="ECO:0000313" key="4">
    <source>
        <dbReference type="EMBL" id="KRM92659.1"/>
    </source>
</evidence>
<dbReference type="PANTHER" id="PTHR43592:SF15">
    <property type="entry name" value="CAAX AMINO TERMINAL PROTEASE FAMILY PROTEIN"/>
    <property type="match status" value="1"/>
</dbReference>
<feature type="transmembrane region" description="Helical" evidence="2">
    <location>
        <begin position="176"/>
        <end position="193"/>
    </location>
</feature>
<protein>
    <submittedName>
        <fullName evidence="4">CAAX amino protease</fullName>
    </submittedName>
</protein>
<accession>A0A0R2CZ60</accession>
<keyword evidence="2" id="KW-0812">Transmembrane</keyword>
<name>A0A0R2CZ60_9LACO</name>
<feature type="transmembrane region" description="Helical" evidence="2">
    <location>
        <begin position="290"/>
        <end position="312"/>
    </location>
</feature>
<feature type="transmembrane region" description="Helical" evidence="2">
    <location>
        <begin position="199"/>
        <end position="217"/>
    </location>
</feature>
<proteinExistence type="inferred from homology"/>
<dbReference type="GO" id="GO:0080120">
    <property type="term" value="P:CAAX-box protein maturation"/>
    <property type="evidence" value="ECO:0007669"/>
    <property type="project" value="UniProtKB-ARBA"/>
</dbReference>
<keyword evidence="4" id="KW-0378">Hydrolase</keyword>
<comment type="caution">
    <text evidence="4">The sequence shown here is derived from an EMBL/GenBank/DDBJ whole genome shotgun (WGS) entry which is preliminary data.</text>
</comment>